<organism evidence="1 2">
    <name type="scientific">Cricetulus griseus</name>
    <name type="common">Chinese hamster</name>
    <name type="synonym">Cricetulus barabensis griseus</name>
    <dbReference type="NCBI Taxonomy" id="10029"/>
    <lineage>
        <taxon>Eukaryota</taxon>
        <taxon>Metazoa</taxon>
        <taxon>Chordata</taxon>
        <taxon>Craniata</taxon>
        <taxon>Vertebrata</taxon>
        <taxon>Euteleostomi</taxon>
        <taxon>Mammalia</taxon>
        <taxon>Eutheria</taxon>
        <taxon>Euarchontoglires</taxon>
        <taxon>Glires</taxon>
        <taxon>Rodentia</taxon>
        <taxon>Myomorpha</taxon>
        <taxon>Muroidea</taxon>
        <taxon>Cricetidae</taxon>
        <taxon>Cricetinae</taxon>
        <taxon>Cricetulus</taxon>
    </lineage>
</organism>
<evidence type="ECO:0000313" key="2">
    <source>
        <dbReference type="Proteomes" id="UP000001075"/>
    </source>
</evidence>
<dbReference type="InParanoid" id="G3HQR0"/>
<evidence type="ECO:0000313" key="1">
    <source>
        <dbReference type="EMBL" id="EGW09089.1"/>
    </source>
</evidence>
<gene>
    <name evidence="1" type="ORF">I79_013166</name>
</gene>
<accession>G3HQR0</accession>
<dbReference type="Proteomes" id="UP000001075">
    <property type="component" value="Unassembled WGS sequence"/>
</dbReference>
<dbReference type="EMBL" id="JH000617">
    <property type="protein sequence ID" value="EGW09089.1"/>
    <property type="molecule type" value="Genomic_DNA"/>
</dbReference>
<protein>
    <submittedName>
        <fullName evidence="1">Uncharacterized protein</fullName>
    </submittedName>
</protein>
<reference evidence="2" key="1">
    <citation type="journal article" date="2011" name="Nat. Biotechnol.">
        <title>The genomic sequence of the Chinese hamster ovary (CHO)-K1 cell line.</title>
        <authorList>
            <person name="Xu X."/>
            <person name="Nagarajan H."/>
            <person name="Lewis N.E."/>
            <person name="Pan S."/>
            <person name="Cai Z."/>
            <person name="Liu X."/>
            <person name="Chen W."/>
            <person name="Xie M."/>
            <person name="Wang W."/>
            <person name="Hammond S."/>
            <person name="Andersen M.R."/>
            <person name="Neff N."/>
            <person name="Passarelli B."/>
            <person name="Koh W."/>
            <person name="Fan H.C."/>
            <person name="Wang J."/>
            <person name="Gui Y."/>
            <person name="Lee K.H."/>
            <person name="Betenbaugh M.J."/>
            <person name="Quake S.R."/>
            <person name="Famili I."/>
            <person name="Palsson B.O."/>
            <person name="Wang J."/>
        </authorList>
    </citation>
    <scope>NUCLEOTIDE SEQUENCE [LARGE SCALE GENOMIC DNA]</scope>
    <source>
        <strain evidence="2">CHO K1 cell line</strain>
    </source>
</reference>
<dbReference type="AlphaFoldDB" id="G3HQR0"/>
<proteinExistence type="predicted"/>
<name>G3HQR0_CRIGR</name>
<sequence length="61" mass="6925">MPTSISRVDKSVVIERYTAKKTNKLPLQTNLGEISGFMKEARVQNQAEIHGRVTLEVRLEI</sequence>